<evidence type="ECO:0000313" key="1">
    <source>
        <dbReference type="EnsemblMetazoa" id="GPPI045187-PA"/>
    </source>
</evidence>
<proteinExistence type="predicted"/>
<dbReference type="EMBL" id="JXJN01023178">
    <property type="status" value="NOT_ANNOTATED_CDS"/>
    <property type="molecule type" value="Genomic_DNA"/>
</dbReference>
<dbReference type="VEuPathDB" id="VectorBase:GPPI045187"/>
<reference evidence="1" key="2">
    <citation type="submission" date="2020-05" db="UniProtKB">
        <authorList>
            <consortium name="EnsemblMetazoa"/>
        </authorList>
    </citation>
    <scope>IDENTIFICATION</scope>
    <source>
        <strain evidence="1">IAEA</strain>
    </source>
</reference>
<accession>A0A1B0BZK6</accession>
<sequence length="155" mass="17004">MIAHMIRTSAQIPRKGHRAAMAFNSFIVRIVMLVNLVIDNSSIHVSIAGIAASTIEVHHFLNCVSGLLAPSSPDELEIRSRHAESTRRVAHNSRDINVCGSLRHLELQESALIHTHLCNLPNDQDNFGSVPTTVQTIDNFSPSTTPTFEGTRTTT</sequence>
<dbReference type="Proteomes" id="UP000092460">
    <property type="component" value="Unassembled WGS sequence"/>
</dbReference>
<protein>
    <submittedName>
        <fullName evidence="1">Uncharacterized protein</fullName>
    </submittedName>
</protein>
<reference evidence="2" key="1">
    <citation type="submission" date="2015-01" db="EMBL/GenBank/DDBJ databases">
        <authorList>
            <person name="Aksoy S."/>
            <person name="Warren W."/>
            <person name="Wilson R.K."/>
        </authorList>
    </citation>
    <scope>NUCLEOTIDE SEQUENCE [LARGE SCALE GENOMIC DNA]</scope>
    <source>
        <strain evidence="2">IAEA</strain>
    </source>
</reference>
<dbReference type="EnsemblMetazoa" id="GPPI045187-RA">
    <property type="protein sequence ID" value="GPPI045187-PA"/>
    <property type="gene ID" value="GPPI045187"/>
</dbReference>
<organism evidence="1 2">
    <name type="scientific">Glossina palpalis gambiensis</name>
    <dbReference type="NCBI Taxonomy" id="67801"/>
    <lineage>
        <taxon>Eukaryota</taxon>
        <taxon>Metazoa</taxon>
        <taxon>Ecdysozoa</taxon>
        <taxon>Arthropoda</taxon>
        <taxon>Hexapoda</taxon>
        <taxon>Insecta</taxon>
        <taxon>Pterygota</taxon>
        <taxon>Neoptera</taxon>
        <taxon>Endopterygota</taxon>
        <taxon>Diptera</taxon>
        <taxon>Brachycera</taxon>
        <taxon>Muscomorpha</taxon>
        <taxon>Hippoboscoidea</taxon>
        <taxon>Glossinidae</taxon>
        <taxon>Glossina</taxon>
    </lineage>
</organism>
<evidence type="ECO:0000313" key="2">
    <source>
        <dbReference type="Proteomes" id="UP000092460"/>
    </source>
</evidence>
<dbReference type="AlphaFoldDB" id="A0A1B0BZK6"/>
<name>A0A1B0BZK6_9MUSC</name>
<keyword evidence="2" id="KW-1185">Reference proteome</keyword>